<gene>
    <name evidence="1" type="ORF">HXX76_010591</name>
</gene>
<organism evidence="1 2">
    <name type="scientific">Chlamydomonas incerta</name>
    <dbReference type="NCBI Taxonomy" id="51695"/>
    <lineage>
        <taxon>Eukaryota</taxon>
        <taxon>Viridiplantae</taxon>
        <taxon>Chlorophyta</taxon>
        <taxon>core chlorophytes</taxon>
        <taxon>Chlorophyceae</taxon>
        <taxon>CS clade</taxon>
        <taxon>Chlamydomonadales</taxon>
        <taxon>Chlamydomonadaceae</taxon>
        <taxon>Chlamydomonas</taxon>
    </lineage>
</organism>
<evidence type="ECO:0000313" key="1">
    <source>
        <dbReference type="EMBL" id="KAG2429807.1"/>
    </source>
</evidence>
<dbReference type="EMBL" id="JAEHOC010000029">
    <property type="protein sequence ID" value="KAG2429807.1"/>
    <property type="molecule type" value="Genomic_DNA"/>
</dbReference>
<dbReference type="AlphaFoldDB" id="A0A835VUH6"/>
<protein>
    <submittedName>
        <fullName evidence="1">Uncharacterized protein</fullName>
    </submittedName>
</protein>
<reference evidence="1" key="1">
    <citation type="journal article" date="2020" name="bioRxiv">
        <title>Comparative genomics of Chlamydomonas.</title>
        <authorList>
            <person name="Craig R.J."/>
            <person name="Hasan A.R."/>
            <person name="Ness R.W."/>
            <person name="Keightley P.D."/>
        </authorList>
    </citation>
    <scope>NUCLEOTIDE SEQUENCE</scope>
    <source>
        <strain evidence="1">SAG 7.73</strain>
    </source>
</reference>
<comment type="caution">
    <text evidence="1">The sequence shown here is derived from an EMBL/GenBank/DDBJ whole genome shotgun (WGS) entry which is preliminary data.</text>
</comment>
<proteinExistence type="predicted"/>
<accession>A0A835VUH6</accession>
<evidence type="ECO:0000313" key="2">
    <source>
        <dbReference type="Proteomes" id="UP000650467"/>
    </source>
</evidence>
<sequence>MADILFTDSAADSAPLTISSGAKEVYSCGPRLGPSQWGRYTVDFADLATFITVAGTGKLTWSGELLLTGTRPSPRRSWLWLLVGAMAPDANGDGAILFQGVQFRAPVPSPLHNPDDPFWLADCQPSCPELRAGFSPSQGALLAVSKYDTFLYEYEFALQPWIYVSQRRQLVTR</sequence>
<name>A0A835VUH6_CHLIN</name>
<dbReference type="Proteomes" id="UP000650467">
    <property type="component" value="Unassembled WGS sequence"/>
</dbReference>
<keyword evidence="2" id="KW-1185">Reference proteome</keyword>